<dbReference type="InterPro" id="IPR050523">
    <property type="entry name" value="AKR_Detox_Biosynth"/>
</dbReference>
<organism evidence="4 5">
    <name type="scientific">Aspergillus caelatus</name>
    <dbReference type="NCBI Taxonomy" id="61420"/>
    <lineage>
        <taxon>Eukaryota</taxon>
        <taxon>Fungi</taxon>
        <taxon>Dikarya</taxon>
        <taxon>Ascomycota</taxon>
        <taxon>Pezizomycotina</taxon>
        <taxon>Eurotiomycetes</taxon>
        <taxon>Eurotiomycetidae</taxon>
        <taxon>Eurotiales</taxon>
        <taxon>Aspergillaceae</taxon>
        <taxon>Aspergillus</taxon>
        <taxon>Aspergillus subgen. Circumdati</taxon>
    </lineage>
</organism>
<dbReference type="AlphaFoldDB" id="A0A5N6ZX75"/>
<feature type="domain" description="NADP-dependent oxidoreductase" evidence="3">
    <location>
        <begin position="9"/>
        <end position="313"/>
    </location>
</feature>
<dbReference type="CDD" id="cd19075">
    <property type="entry name" value="AKR_AKR7A1-5"/>
    <property type="match status" value="1"/>
</dbReference>
<comment type="similarity">
    <text evidence="2">Belongs to the aldo/keto reductase family. Aldo/keto reductase 2 subfamily.</text>
</comment>
<dbReference type="PANTHER" id="PTHR43364">
    <property type="entry name" value="NADH-SPECIFIC METHYLGLYOXAL REDUCTASE-RELATED"/>
    <property type="match status" value="1"/>
</dbReference>
<dbReference type="Pfam" id="PF00248">
    <property type="entry name" value="Aldo_ket_red"/>
    <property type="match status" value="1"/>
</dbReference>
<proteinExistence type="inferred from homology"/>
<dbReference type="SUPFAM" id="SSF51430">
    <property type="entry name" value="NAD(P)-linked oxidoreductase"/>
    <property type="match status" value="1"/>
</dbReference>
<keyword evidence="5" id="KW-1185">Reference proteome</keyword>
<evidence type="ECO:0000259" key="3">
    <source>
        <dbReference type="Pfam" id="PF00248"/>
    </source>
</evidence>
<evidence type="ECO:0000256" key="2">
    <source>
        <dbReference type="ARBA" id="ARBA00038157"/>
    </source>
</evidence>
<dbReference type="GeneID" id="43657421"/>
<reference evidence="4 5" key="1">
    <citation type="submission" date="2019-04" db="EMBL/GenBank/DDBJ databases">
        <title>Friends and foes A comparative genomics studyof 23 Aspergillus species from section Flavi.</title>
        <authorList>
            <consortium name="DOE Joint Genome Institute"/>
            <person name="Kjaerbolling I."/>
            <person name="Vesth T."/>
            <person name="Frisvad J.C."/>
            <person name="Nybo J.L."/>
            <person name="Theobald S."/>
            <person name="Kildgaard S."/>
            <person name="Isbrandt T."/>
            <person name="Kuo A."/>
            <person name="Sato A."/>
            <person name="Lyhne E.K."/>
            <person name="Kogle M.E."/>
            <person name="Wiebenga A."/>
            <person name="Kun R.S."/>
            <person name="Lubbers R.J."/>
            <person name="Makela M.R."/>
            <person name="Barry K."/>
            <person name="Chovatia M."/>
            <person name="Clum A."/>
            <person name="Daum C."/>
            <person name="Haridas S."/>
            <person name="He G."/>
            <person name="LaButti K."/>
            <person name="Lipzen A."/>
            <person name="Mondo S."/>
            <person name="Riley R."/>
            <person name="Salamov A."/>
            <person name="Simmons B.A."/>
            <person name="Magnuson J.K."/>
            <person name="Henrissat B."/>
            <person name="Mortensen U.H."/>
            <person name="Larsen T.O."/>
            <person name="Devries R.P."/>
            <person name="Grigoriev I.V."/>
            <person name="Machida M."/>
            <person name="Baker S.E."/>
            <person name="Andersen M.R."/>
        </authorList>
    </citation>
    <scope>NUCLEOTIDE SEQUENCE [LARGE SCALE GENOMIC DNA]</scope>
    <source>
        <strain evidence="4 5">CBS 763.97</strain>
    </source>
</reference>
<keyword evidence="1" id="KW-0560">Oxidoreductase</keyword>
<dbReference type="EMBL" id="ML737714">
    <property type="protein sequence ID" value="KAE8362122.1"/>
    <property type="molecule type" value="Genomic_DNA"/>
</dbReference>
<evidence type="ECO:0000256" key="1">
    <source>
        <dbReference type="ARBA" id="ARBA00023002"/>
    </source>
</evidence>
<dbReference type="OrthoDB" id="48988at2759"/>
<dbReference type="Gene3D" id="3.20.20.100">
    <property type="entry name" value="NADP-dependent oxidoreductase domain"/>
    <property type="match status" value="1"/>
</dbReference>
<dbReference type="InterPro" id="IPR023210">
    <property type="entry name" value="NADP_OxRdtase_dom"/>
</dbReference>
<protein>
    <submittedName>
        <fullName evidence="4">NADP-dependent oxidoreductase domain-containing protein</fullName>
    </submittedName>
</protein>
<accession>A0A5N6ZX75</accession>
<dbReference type="InterPro" id="IPR036812">
    <property type="entry name" value="NAD(P)_OxRdtase_dom_sf"/>
</dbReference>
<dbReference type="Proteomes" id="UP000326268">
    <property type="component" value="Unassembled WGS sequence"/>
</dbReference>
<sequence length="326" mass="35225">MAPPKHPQVVFGTAAFGTGSPQAKFYDRATASPVLTTLQARNITVLDTARAYPVGSPGTSEKILGELRVPSWATVSTKVLSWKPGSHRADRVKESITASLEALQTDKVDILYLHAPDRATPFEETCRAIDAEYRAGKFARFGLSNYTAEEVEEILTICEKHGLVKPSVYQGRYNAIIRSAETRLFPLLRRHGIAFYAYSPAAAGLFTGRVSPESTLPGSRWDKNTDMGKNYQNTYFRPAVLAAVDETAKAAEAAGISGHALALRWTIYHSALGHQYGDSVIIGASSLAQLEANLDAVEAGPLDEHLAGLVDQVGKLVGDEAAPYHL</sequence>
<dbReference type="GO" id="GO:0016491">
    <property type="term" value="F:oxidoreductase activity"/>
    <property type="evidence" value="ECO:0007669"/>
    <property type="project" value="UniProtKB-KW"/>
</dbReference>
<dbReference type="RefSeq" id="XP_031925203.1">
    <property type="nucleotide sequence ID" value="XM_032072975.1"/>
</dbReference>
<gene>
    <name evidence="4" type="ORF">BDV27DRAFT_160085</name>
</gene>
<name>A0A5N6ZX75_9EURO</name>
<evidence type="ECO:0000313" key="5">
    <source>
        <dbReference type="Proteomes" id="UP000326268"/>
    </source>
</evidence>
<dbReference type="PANTHER" id="PTHR43364:SF4">
    <property type="entry name" value="NAD(P)-LINKED OXIDOREDUCTASE SUPERFAMILY PROTEIN"/>
    <property type="match status" value="1"/>
</dbReference>
<evidence type="ECO:0000313" key="4">
    <source>
        <dbReference type="EMBL" id="KAE8362122.1"/>
    </source>
</evidence>